<dbReference type="AlphaFoldDB" id="A0AAW1EKE7"/>
<reference evidence="1 2" key="1">
    <citation type="journal article" date="2024" name="Genome Biol. Evol.">
        <title>Chromosome-level genome assembly of the viviparous eelpout Zoarces viviparus.</title>
        <authorList>
            <person name="Fuhrmann N."/>
            <person name="Brasseur M.V."/>
            <person name="Bakowski C.E."/>
            <person name="Podsiadlowski L."/>
            <person name="Prost S."/>
            <person name="Krehenwinkel H."/>
            <person name="Mayer C."/>
        </authorList>
    </citation>
    <scope>NUCLEOTIDE SEQUENCE [LARGE SCALE GENOMIC DNA]</scope>
    <source>
        <strain evidence="1">NO-MEL_2022_Ind0_liver</strain>
    </source>
</reference>
<sequence length="126" mass="13135">MTETSQTGEFAAAAVCAEMCLSSLVTQRPLEEFCCSATFLDLSLSPLTAGRPPSPSFPLFTPSPSQSLPAFLLDRSMLIGGLIFMCQAAPVSVTAPCPPVSLETASLVWEAAGVAIGVQLSPTREL</sequence>
<organism evidence="1 2">
    <name type="scientific">Zoarces viviparus</name>
    <name type="common">Viviparous eelpout</name>
    <name type="synonym">Blennius viviparus</name>
    <dbReference type="NCBI Taxonomy" id="48416"/>
    <lineage>
        <taxon>Eukaryota</taxon>
        <taxon>Metazoa</taxon>
        <taxon>Chordata</taxon>
        <taxon>Craniata</taxon>
        <taxon>Vertebrata</taxon>
        <taxon>Euteleostomi</taxon>
        <taxon>Actinopterygii</taxon>
        <taxon>Neopterygii</taxon>
        <taxon>Teleostei</taxon>
        <taxon>Neoteleostei</taxon>
        <taxon>Acanthomorphata</taxon>
        <taxon>Eupercaria</taxon>
        <taxon>Perciformes</taxon>
        <taxon>Cottioidei</taxon>
        <taxon>Zoarcales</taxon>
        <taxon>Zoarcidae</taxon>
        <taxon>Zoarcinae</taxon>
        <taxon>Zoarces</taxon>
    </lineage>
</organism>
<keyword evidence="2" id="KW-1185">Reference proteome</keyword>
<name>A0AAW1EKE7_ZOAVI</name>
<evidence type="ECO:0000313" key="2">
    <source>
        <dbReference type="Proteomes" id="UP001488805"/>
    </source>
</evidence>
<dbReference type="Proteomes" id="UP001488805">
    <property type="component" value="Unassembled WGS sequence"/>
</dbReference>
<evidence type="ECO:0000313" key="1">
    <source>
        <dbReference type="EMBL" id="KAK9523191.1"/>
    </source>
</evidence>
<protein>
    <submittedName>
        <fullName evidence="1">Uncharacterized protein</fullName>
    </submittedName>
</protein>
<proteinExistence type="predicted"/>
<dbReference type="EMBL" id="JBCEZU010000221">
    <property type="protein sequence ID" value="KAK9523191.1"/>
    <property type="molecule type" value="Genomic_DNA"/>
</dbReference>
<comment type="caution">
    <text evidence="1">The sequence shown here is derived from an EMBL/GenBank/DDBJ whole genome shotgun (WGS) entry which is preliminary data.</text>
</comment>
<accession>A0AAW1EKE7</accession>
<gene>
    <name evidence="1" type="ORF">VZT92_019600</name>
</gene>